<dbReference type="InterPro" id="IPR026444">
    <property type="entry name" value="Secre_tail"/>
</dbReference>
<dbReference type="AlphaFoldDB" id="A0A556MJJ6"/>
<name>A0A556MJJ6_9FLAO</name>
<comment type="caution">
    <text evidence="4">The sequence shown here is derived from an EMBL/GenBank/DDBJ whole genome shotgun (WGS) entry which is preliminary data.</text>
</comment>
<dbReference type="OrthoDB" id="1465999at2"/>
<dbReference type="RefSeq" id="WP_144334411.1">
    <property type="nucleotide sequence ID" value="NZ_VLPL01000010.1"/>
</dbReference>
<feature type="compositionally biased region" description="Polar residues" evidence="2">
    <location>
        <begin position="875"/>
        <end position="886"/>
    </location>
</feature>
<organism evidence="4 5">
    <name type="scientific">Fluviicola chungangensis</name>
    <dbReference type="NCBI Taxonomy" id="2597671"/>
    <lineage>
        <taxon>Bacteria</taxon>
        <taxon>Pseudomonadati</taxon>
        <taxon>Bacteroidota</taxon>
        <taxon>Flavobacteriia</taxon>
        <taxon>Flavobacteriales</taxon>
        <taxon>Crocinitomicaceae</taxon>
        <taxon>Fluviicola</taxon>
    </lineage>
</organism>
<accession>A0A556MJJ6</accession>
<gene>
    <name evidence="4" type="ORF">FO442_16955</name>
</gene>
<sequence>MRKFITGMFLLMGLHGWGQIDTVFLSREKLADTIYSELETKAPSGYLANKLSLLLSDSLLLKTDLFEGDSTIYKSNADRMLQWLYEMNQIAFEKNKLPPMDSLFNQVYSYVGEMDFEQEIIVVPLGIFELTYNLVDEQAGLNNGILEKDGSIWKDLDTSDSSIVSTDTSFLAGPLFDYFSSDVMGMVVKSDFFVSNIRKISDVLSLELGRDGDWKTIAFDEINYFAPHYDSIQFFRIRITYRDSTSKLIDFILNTPEVITKDDTKSFFTPEDWEGDDDDYATGCKKGDKKDPGCTRCGTVEDNGNKLKWCMIPACGRTRPEKPYILVTGYRPPMFGQGFRKTWTIYNDWHQNLLENLIGQEYDIFLVKFNIQSKPYQHGMQESASLLETFLNDLNLNLKSGQYFENIIQGSSMGEDIARLALLRMEQKHLDYSQNNPHHHSRLNIAYDANFYGANIPLGYQYQVYSANYYKSNVLGGNAFGTPTPLVNGVHYFLATFLLGTINQKTFKELVAYHAANYSDNIFLSPVQEINYTEPSYHWRRQNFLDALSAVDNGEHIFPIPVATRNIAISLGKISGKNSDGTEQYNNAGEYWQNISFLGYRFRIGTAKYMPSGQTFQIFRRQLPPLFLNPFQTVCRHEVNVSMMQEIDNVAGSNMIEIGNFISVADWTYFPITQIWNGKAFYSHKSVVTALGINRNLWPSDGSMTVNVQDLGLMNIGTQSNGVLIPSSHYGYPNLGRPNDHFQVTPFEAIYIDNKIDPHINLRDSDFDDVKALNDFIFDEAEPWYLKLQNQRVGFRARSNYTYYVRRRALNIITVGHLVTPATDPGDYVTQPNAMVDLRAGEEINLKPGVHFQSGSKVHLKIEFEQCEASSDLTVSGTRESVGNTTPEERLLPEMDNSPQERNMVVLYPNPTNDGTFSLKTAPEAVISSIRIYSMFGTIIDDINTLEETEYVHRNPLKTGTYLIRVTTNSKTETHKLLVL</sequence>
<feature type="region of interest" description="Disordered" evidence="2">
    <location>
        <begin position="875"/>
        <end position="894"/>
    </location>
</feature>
<dbReference type="NCBIfam" id="TIGR04183">
    <property type="entry name" value="Por_Secre_tail"/>
    <property type="match status" value="1"/>
</dbReference>
<evidence type="ECO:0000256" key="2">
    <source>
        <dbReference type="SAM" id="MobiDB-lite"/>
    </source>
</evidence>
<evidence type="ECO:0000259" key="3">
    <source>
        <dbReference type="Pfam" id="PF18962"/>
    </source>
</evidence>
<proteinExistence type="predicted"/>
<dbReference type="EMBL" id="VLPL01000010">
    <property type="protein sequence ID" value="TSJ39995.1"/>
    <property type="molecule type" value="Genomic_DNA"/>
</dbReference>
<evidence type="ECO:0000256" key="1">
    <source>
        <dbReference type="ARBA" id="ARBA00022729"/>
    </source>
</evidence>
<evidence type="ECO:0000313" key="5">
    <source>
        <dbReference type="Proteomes" id="UP000316008"/>
    </source>
</evidence>
<dbReference type="Pfam" id="PF18962">
    <property type="entry name" value="Por_Secre_tail"/>
    <property type="match status" value="1"/>
</dbReference>
<keyword evidence="1" id="KW-0732">Signal</keyword>
<evidence type="ECO:0000313" key="4">
    <source>
        <dbReference type="EMBL" id="TSJ39995.1"/>
    </source>
</evidence>
<keyword evidence="5" id="KW-1185">Reference proteome</keyword>
<dbReference type="Proteomes" id="UP000316008">
    <property type="component" value="Unassembled WGS sequence"/>
</dbReference>
<feature type="domain" description="Secretion system C-terminal sorting" evidence="3">
    <location>
        <begin position="907"/>
        <end position="979"/>
    </location>
</feature>
<protein>
    <submittedName>
        <fullName evidence="4">T9SS type A sorting domain-containing protein</fullName>
    </submittedName>
</protein>
<reference evidence="4 5" key="1">
    <citation type="submission" date="2019-07" db="EMBL/GenBank/DDBJ databases">
        <authorList>
            <person name="Huq M.A."/>
        </authorList>
    </citation>
    <scope>NUCLEOTIDE SEQUENCE [LARGE SCALE GENOMIC DNA]</scope>
    <source>
        <strain evidence="4 5">MAH-3</strain>
    </source>
</reference>